<dbReference type="EMBL" id="LR215973">
    <property type="protein sequence ID" value="VFA96306.1"/>
    <property type="molecule type" value="Genomic_DNA"/>
</dbReference>
<dbReference type="RefSeq" id="WP_130915510.1">
    <property type="nucleotide sequence ID" value="NZ_LR215973.1"/>
</dbReference>
<dbReference type="SUPFAM" id="SSF51905">
    <property type="entry name" value="FAD/NAD(P)-binding domain"/>
    <property type="match status" value="1"/>
</dbReference>
<dbReference type="Gene3D" id="3.30.9.10">
    <property type="entry name" value="D-Amino Acid Oxidase, subunit A, domain 2"/>
    <property type="match status" value="1"/>
</dbReference>
<accession>A0A4U8VRX8</accession>
<evidence type="ECO:0000313" key="4">
    <source>
        <dbReference type="Proteomes" id="UP000290439"/>
    </source>
</evidence>
<evidence type="ECO:0000256" key="1">
    <source>
        <dbReference type="SAM" id="MobiDB-lite"/>
    </source>
</evidence>
<protein>
    <submittedName>
        <fullName evidence="3">sn-glycerol-3-phosphate dehydrogenase subunit A</fullName>
    </submittedName>
</protein>
<proteinExistence type="predicted"/>
<evidence type="ECO:0000313" key="3">
    <source>
        <dbReference type="EMBL" id="VFA96306.1"/>
    </source>
</evidence>
<dbReference type="PANTHER" id="PTHR13847">
    <property type="entry name" value="SARCOSINE DEHYDROGENASE-RELATED"/>
    <property type="match status" value="1"/>
</dbReference>
<dbReference type="GO" id="GO:0005737">
    <property type="term" value="C:cytoplasm"/>
    <property type="evidence" value="ECO:0007669"/>
    <property type="project" value="TreeGrafter"/>
</dbReference>
<dbReference type="InterPro" id="IPR036188">
    <property type="entry name" value="FAD/NAD-bd_sf"/>
</dbReference>
<reference evidence="3 4" key="1">
    <citation type="submission" date="2019-02" db="EMBL/GenBank/DDBJ databases">
        <authorList>
            <consortium name="Pathogen Informatics"/>
        </authorList>
    </citation>
    <scope>NUCLEOTIDE SEQUENCE [LARGE SCALE GENOMIC DNA]</scope>
    <source>
        <strain evidence="3 4">3012STDY6756504</strain>
    </source>
</reference>
<dbReference type="Gene3D" id="3.50.50.60">
    <property type="entry name" value="FAD/NAD(P)-binding domain"/>
    <property type="match status" value="1"/>
</dbReference>
<feature type="domain" description="FAD dependent oxidoreductase" evidence="2">
    <location>
        <begin position="6"/>
        <end position="221"/>
    </location>
</feature>
<name>A0A4U8VRX8_9NOCA</name>
<organism evidence="3 4">
    <name type="scientific">Nocardia cyriacigeorgica</name>
    <dbReference type="NCBI Taxonomy" id="135487"/>
    <lineage>
        <taxon>Bacteria</taxon>
        <taxon>Bacillati</taxon>
        <taxon>Actinomycetota</taxon>
        <taxon>Actinomycetes</taxon>
        <taxon>Mycobacteriales</taxon>
        <taxon>Nocardiaceae</taxon>
        <taxon>Nocardia</taxon>
    </lineage>
</organism>
<dbReference type="InterPro" id="IPR006076">
    <property type="entry name" value="FAD-dep_OxRdtase"/>
</dbReference>
<dbReference type="Proteomes" id="UP000290439">
    <property type="component" value="Chromosome"/>
</dbReference>
<evidence type="ECO:0000259" key="2">
    <source>
        <dbReference type="Pfam" id="PF01266"/>
    </source>
</evidence>
<sequence length="395" mass="42692">MAIDVDCVIVGGGITGLMTAVRLAESGWRVQLIERDLLGAGATTSNHGLIHSGALYARWHPEIVAACRQAQLAFRASFPDYLVAAEPCWYFATSKTVHTYQTLWRRLGIAYRPVDRRELGAVFQSEGRDVAACAIDEVVIDTRALLAVLAARCIDLGVEVSVGLTADQILIGNGRVRGVRTGEGSVRARWVVVCAGIGTRDLLDRAGSMVGAELASRLEMLTAYRGVLTRPVIGLEFGWPALAPAAVAGTVLASRYGGVQRTVQRRERWPVPTAEAAALDRELGEWIAPGVIDHADPVAWVCSKTEHTTRDRDQWGTCPNYTVIDHHRREQIDGLWTVLPGKMTLALHASREVAAAITGQKQPLGVNSGPGGDPDHARELVGKSPWAVHQEVQAQ</sequence>
<gene>
    <name evidence="3" type="ORF">NCTC10797_00055</name>
</gene>
<feature type="region of interest" description="Disordered" evidence="1">
    <location>
        <begin position="360"/>
        <end position="395"/>
    </location>
</feature>
<dbReference type="Pfam" id="PF01266">
    <property type="entry name" value="DAO"/>
    <property type="match status" value="1"/>
</dbReference>
<dbReference type="AlphaFoldDB" id="A0A4U8VRX8"/>